<sequence>MSPIDEFFRLNGGDAFNHQLDRSRQRAGIRRRPGTVDVNAFLEAAGLKGRRR</sequence>
<comment type="caution">
    <text evidence="1">The sequence shown here is derived from an EMBL/GenBank/DDBJ whole genome shotgun (WGS) entry which is preliminary data.</text>
</comment>
<reference evidence="2" key="1">
    <citation type="journal article" date="2019" name="Int. J. Syst. Evol. Microbiol.">
        <title>The Global Catalogue of Microorganisms (GCM) 10K type strain sequencing project: providing services to taxonomists for standard genome sequencing and annotation.</title>
        <authorList>
            <consortium name="The Broad Institute Genomics Platform"/>
            <consortium name="The Broad Institute Genome Sequencing Center for Infectious Disease"/>
            <person name="Wu L."/>
            <person name="Ma J."/>
        </authorList>
    </citation>
    <scope>NUCLEOTIDE SEQUENCE [LARGE SCALE GENOMIC DNA]</scope>
    <source>
        <strain evidence="2">KCTC 52487</strain>
    </source>
</reference>
<evidence type="ECO:0000313" key="1">
    <source>
        <dbReference type="EMBL" id="MFC2927000.1"/>
    </source>
</evidence>
<gene>
    <name evidence="1" type="ORF">ACFOOR_12860</name>
</gene>
<dbReference type="RefSeq" id="WP_343162989.1">
    <property type="nucleotide sequence ID" value="NZ_JBHRSV010000028.1"/>
</dbReference>
<name>A0ABV7A038_9PROT</name>
<dbReference type="EMBL" id="JBHRSV010000028">
    <property type="protein sequence ID" value="MFC2927000.1"/>
    <property type="molecule type" value="Genomic_DNA"/>
</dbReference>
<proteinExistence type="predicted"/>
<organism evidence="1 2">
    <name type="scientific">Hyphobacterium vulgare</name>
    <dbReference type="NCBI Taxonomy" id="1736751"/>
    <lineage>
        <taxon>Bacteria</taxon>
        <taxon>Pseudomonadati</taxon>
        <taxon>Pseudomonadota</taxon>
        <taxon>Alphaproteobacteria</taxon>
        <taxon>Maricaulales</taxon>
        <taxon>Maricaulaceae</taxon>
        <taxon>Hyphobacterium</taxon>
    </lineage>
</organism>
<evidence type="ECO:0000313" key="2">
    <source>
        <dbReference type="Proteomes" id="UP001595379"/>
    </source>
</evidence>
<accession>A0ABV7A038</accession>
<protein>
    <submittedName>
        <fullName evidence="1">Uncharacterized protein</fullName>
    </submittedName>
</protein>
<dbReference type="Proteomes" id="UP001595379">
    <property type="component" value="Unassembled WGS sequence"/>
</dbReference>
<keyword evidence="2" id="KW-1185">Reference proteome</keyword>